<dbReference type="GO" id="GO:0008137">
    <property type="term" value="F:NADH dehydrogenase (ubiquinone) activity"/>
    <property type="evidence" value="ECO:0007669"/>
    <property type="project" value="InterPro"/>
</dbReference>
<dbReference type="EMBL" id="CABFVA020000116">
    <property type="protein sequence ID" value="VVM08028.1"/>
    <property type="molecule type" value="Genomic_DNA"/>
</dbReference>
<reference evidence="9 10" key="1">
    <citation type="submission" date="2019-09" db="EMBL/GenBank/DDBJ databases">
        <authorList>
            <person name="Cremers G."/>
        </authorList>
    </citation>
    <scope>NUCLEOTIDE SEQUENCE [LARGE SCALE GENOMIC DNA]</scope>
    <source>
        <strain evidence="9">4A</strain>
    </source>
</reference>
<proteinExistence type="predicted"/>
<dbReference type="OrthoDB" id="9807568at2"/>
<feature type="transmembrane region" description="Helical" evidence="6">
    <location>
        <begin position="445"/>
        <end position="466"/>
    </location>
</feature>
<evidence type="ECO:0000313" key="9">
    <source>
        <dbReference type="EMBL" id="VVM08028.1"/>
    </source>
</evidence>
<keyword evidence="4 6" id="KW-0472">Membrane</keyword>
<dbReference type="NCBIfam" id="TIGR01974">
    <property type="entry name" value="NDH_I_L"/>
    <property type="match status" value="1"/>
</dbReference>
<dbReference type="Proteomes" id="UP000334923">
    <property type="component" value="Unassembled WGS sequence"/>
</dbReference>
<sequence length="591" mass="63611">MAWLLLLAPLSSAFLVWVALRRHPRASQAVSITASLITFLTALGIALGRIEAPASLAWIDLPGLRVEIGMTLDALARLMLLMVTGVAFLIHVYSLGYMAEDPGRGRFFGELSLFLASMIGIIVATNFVMMYIFWELVGVSSYLLIGFWFEKNSAADAARKAFLANRVGDFGFLLGILTFWATCGTVAFHPEAARALAGNWLAPIVGLLLFCGCVGKSAQIPLHVWLPDAMEGPTPVSALIHAATMVAAGVYMLCRIFFVLELSPEALSVIAWTGGITALVAALIATQQNDIKRVLAYSTMSQLGYMVLAVGCSGTTAAMFHLTTHGFFKALLFMGAGSVLHALHHEQDIWRMGGVGRKMPLTFVTFGIGAAALSGIPGLAGFFSKEEILQVAARSQPVLFWMAAFTAALTAFYMTRITLVAFLGQPRTDVVRHAKESPLVMGLPLIVLAGLAIVAGYPFFGIVRYLGGQEAGENSLLVPAASLTAVILGLVAGAIGYGRASREPIAIPLFQRKFYFDEIYDWTVLKLQEESARLLSWIDQWIIGFVLVRGGAFVVSLGGEVLRLVQAGNLREYAFVFALGAGGLLFLLFGR</sequence>
<keyword evidence="2 5" id="KW-0812">Transmembrane</keyword>
<dbReference type="RefSeq" id="WP_142660903.1">
    <property type="nucleotide sequence ID" value="NZ_CABFVA020000116.1"/>
</dbReference>
<feature type="transmembrane region" description="Helical" evidence="6">
    <location>
        <begin position="478"/>
        <end position="497"/>
    </location>
</feature>
<protein>
    <submittedName>
        <fullName evidence="9">NADH-quinone oxidoreductase subunit L</fullName>
    </submittedName>
</protein>
<feature type="transmembrane region" description="Helical" evidence="6">
    <location>
        <begin position="266"/>
        <end position="285"/>
    </location>
</feature>
<dbReference type="InterPro" id="IPR001516">
    <property type="entry name" value="Proton_antipo_N"/>
</dbReference>
<evidence type="ECO:0000313" key="10">
    <source>
        <dbReference type="Proteomes" id="UP000334923"/>
    </source>
</evidence>
<feature type="transmembrane region" description="Helical" evidence="6">
    <location>
        <begin position="297"/>
        <end position="320"/>
    </location>
</feature>
<organism evidence="9 10">
    <name type="scientific">Methylacidimicrobium tartarophylax</name>
    <dbReference type="NCBI Taxonomy" id="1041768"/>
    <lineage>
        <taxon>Bacteria</taxon>
        <taxon>Pseudomonadati</taxon>
        <taxon>Verrucomicrobiota</taxon>
        <taxon>Methylacidimicrobium</taxon>
    </lineage>
</organism>
<accession>A0A5E6MI68</accession>
<feature type="transmembrane region" description="Helical" evidence="6">
    <location>
        <begin position="74"/>
        <end position="95"/>
    </location>
</feature>
<dbReference type="GO" id="GO:0015990">
    <property type="term" value="P:electron transport coupled proton transport"/>
    <property type="evidence" value="ECO:0007669"/>
    <property type="project" value="TreeGrafter"/>
</dbReference>
<evidence type="ECO:0000256" key="4">
    <source>
        <dbReference type="ARBA" id="ARBA00023136"/>
    </source>
</evidence>
<evidence type="ECO:0000256" key="3">
    <source>
        <dbReference type="ARBA" id="ARBA00022989"/>
    </source>
</evidence>
<evidence type="ECO:0000259" key="7">
    <source>
        <dbReference type="Pfam" id="PF00361"/>
    </source>
</evidence>
<feature type="transmembrane region" description="Helical" evidence="6">
    <location>
        <begin position="200"/>
        <end position="226"/>
    </location>
</feature>
<feature type="transmembrane region" description="Helical" evidence="6">
    <location>
        <begin position="363"/>
        <end position="383"/>
    </location>
</feature>
<evidence type="ECO:0000256" key="2">
    <source>
        <dbReference type="ARBA" id="ARBA00022692"/>
    </source>
</evidence>
<feature type="transmembrane region" description="Helical" evidence="6">
    <location>
        <begin position="541"/>
        <end position="561"/>
    </location>
</feature>
<dbReference type="PRINTS" id="PR01435">
    <property type="entry name" value="NPOXDRDTASE5"/>
</dbReference>
<feature type="transmembrane region" description="Helical" evidence="6">
    <location>
        <begin position="238"/>
        <end position="260"/>
    </location>
</feature>
<dbReference type="GO" id="GO:0042773">
    <property type="term" value="P:ATP synthesis coupled electron transport"/>
    <property type="evidence" value="ECO:0007669"/>
    <property type="project" value="InterPro"/>
</dbReference>
<dbReference type="PANTHER" id="PTHR42829:SF2">
    <property type="entry name" value="NADH-UBIQUINONE OXIDOREDUCTASE CHAIN 5"/>
    <property type="match status" value="1"/>
</dbReference>
<dbReference type="AlphaFoldDB" id="A0A5E6MI68"/>
<dbReference type="GO" id="GO:0003954">
    <property type="term" value="F:NADH dehydrogenase activity"/>
    <property type="evidence" value="ECO:0007669"/>
    <property type="project" value="TreeGrafter"/>
</dbReference>
<dbReference type="InterPro" id="IPR003945">
    <property type="entry name" value="NU5C-like"/>
</dbReference>
<dbReference type="GO" id="GO:0012505">
    <property type="term" value="C:endomembrane system"/>
    <property type="evidence" value="ECO:0007669"/>
    <property type="project" value="UniProtKB-SubCell"/>
</dbReference>
<dbReference type="PRINTS" id="PR01434">
    <property type="entry name" value="NADHDHGNASE5"/>
</dbReference>
<feature type="transmembrane region" description="Helical" evidence="6">
    <location>
        <begin position="170"/>
        <end position="188"/>
    </location>
</feature>
<dbReference type="Gene3D" id="1.20.5.2700">
    <property type="match status" value="1"/>
</dbReference>
<evidence type="ECO:0000256" key="5">
    <source>
        <dbReference type="RuleBase" id="RU000320"/>
    </source>
</evidence>
<name>A0A5E6MI68_9BACT</name>
<feature type="transmembrane region" description="Helical" evidence="6">
    <location>
        <begin position="107"/>
        <end position="125"/>
    </location>
</feature>
<feature type="domain" description="NADH-Ubiquinone oxidoreductase (complex I) chain 5 N-terminal" evidence="8">
    <location>
        <begin position="58"/>
        <end position="108"/>
    </location>
</feature>
<feature type="transmembrane region" description="Helical" evidence="6">
    <location>
        <begin position="398"/>
        <end position="424"/>
    </location>
</feature>
<feature type="domain" description="NADH:quinone oxidoreductase/Mrp antiporter transmembrane" evidence="7">
    <location>
        <begin position="124"/>
        <end position="410"/>
    </location>
</feature>
<comment type="subcellular location">
    <subcellularLocation>
        <location evidence="1">Endomembrane system</location>
        <topology evidence="1">Multi-pass membrane protein</topology>
    </subcellularLocation>
    <subcellularLocation>
        <location evidence="5">Membrane</location>
        <topology evidence="5">Multi-pass membrane protein</topology>
    </subcellularLocation>
</comment>
<evidence type="ECO:0000256" key="1">
    <source>
        <dbReference type="ARBA" id="ARBA00004127"/>
    </source>
</evidence>
<dbReference type="Pfam" id="PF00662">
    <property type="entry name" value="Proton_antipo_N"/>
    <property type="match status" value="1"/>
</dbReference>
<dbReference type="Pfam" id="PF00361">
    <property type="entry name" value="Proton_antipo_M"/>
    <property type="match status" value="1"/>
</dbReference>
<keyword evidence="3 6" id="KW-1133">Transmembrane helix</keyword>
<dbReference type="InterPro" id="IPR018393">
    <property type="entry name" value="NADHpl_OxRdtase_5_subgr"/>
</dbReference>
<evidence type="ECO:0000256" key="6">
    <source>
        <dbReference type="SAM" id="Phobius"/>
    </source>
</evidence>
<dbReference type="InterPro" id="IPR001750">
    <property type="entry name" value="ND/Mrp_TM"/>
</dbReference>
<feature type="transmembrane region" description="Helical" evidence="6">
    <location>
        <begin position="573"/>
        <end position="590"/>
    </location>
</feature>
<evidence type="ECO:0000259" key="8">
    <source>
        <dbReference type="Pfam" id="PF00662"/>
    </source>
</evidence>
<dbReference type="NCBIfam" id="NF005141">
    <property type="entry name" value="PRK06590.1"/>
    <property type="match status" value="1"/>
</dbReference>
<dbReference type="PANTHER" id="PTHR42829">
    <property type="entry name" value="NADH-UBIQUINONE OXIDOREDUCTASE CHAIN 5"/>
    <property type="match status" value="1"/>
</dbReference>
<keyword evidence="10" id="KW-1185">Reference proteome</keyword>
<gene>
    <name evidence="9" type="primary">nuoL</name>
    <name evidence="9" type="ORF">MAMT_02070</name>
</gene>
<dbReference type="GO" id="GO:0016020">
    <property type="term" value="C:membrane"/>
    <property type="evidence" value="ECO:0007669"/>
    <property type="project" value="UniProtKB-SubCell"/>
</dbReference>